<reference evidence="5 6" key="1">
    <citation type="journal article" date="2019" name="Proc. Natl. Acad. Sci. U.S.A.">
        <title>Regulatory changes in pterin and carotenoid genes underlie balanced color polymorphisms in the wall lizard.</title>
        <authorList>
            <person name="Andrade P."/>
            <person name="Pinho C."/>
            <person name="Perez I de Lanuza G."/>
            <person name="Afonso S."/>
            <person name="Brejcha J."/>
            <person name="Rubin C.J."/>
            <person name="Wallerman O."/>
            <person name="Pereira P."/>
            <person name="Sabatino S.J."/>
            <person name="Bellati A."/>
            <person name="Pellitteri-Rosa D."/>
            <person name="Bosakova Z."/>
            <person name="Bunikis I."/>
            <person name="Carretero M.A."/>
            <person name="Feiner N."/>
            <person name="Marsik P."/>
            <person name="Pauperio F."/>
            <person name="Salvi D."/>
            <person name="Soler L."/>
            <person name="While G.M."/>
            <person name="Uller T."/>
            <person name="Font E."/>
            <person name="Andersson L."/>
            <person name="Carneiro M."/>
        </authorList>
    </citation>
    <scope>NUCLEOTIDE SEQUENCE</scope>
</reference>
<dbReference type="Proteomes" id="UP000472272">
    <property type="component" value="Chromosome 1"/>
</dbReference>
<proteinExistence type="predicted"/>
<accession>A0A670HSY9</accession>
<evidence type="ECO:0000256" key="3">
    <source>
        <dbReference type="SAM" id="SignalP"/>
    </source>
</evidence>
<dbReference type="InterPro" id="IPR013783">
    <property type="entry name" value="Ig-like_fold"/>
</dbReference>
<dbReference type="CDD" id="cd00099">
    <property type="entry name" value="IgV"/>
    <property type="match status" value="1"/>
</dbReference>
<evidence type="ECO:0000313" key="6">
    <source>
        <dbReference type="Proteomes" id="UP000472272"/>
    </source>
</evidence>
<keyword evidence="1 3" id="KW-0732">Signal</keyword>
<dbReference type="PROSITE" id="PS50835">
    <property type="entry name" value="IG_LIKE"/>
    <property type="match status" value="1"/>
</dbReference>
<dbReference type="OMA" id="ISGRCHF"/>
<evidence type="ECO:0000256" key="1">
    <source>
        <dbReference type="ARBA" id="ARBA00022729"/>
    </source>
</evidence>
<organism evidence="5 6">
    <name type="scientific">Podarcis muralis</name>
    <name type="common">Wall lizard</name>
    <name type="synonym">Lacerta muralis</name>
    <dbReference type="NCBI Taxonomy" id="64176"/>
    <lineage>
        <taxon>Eukaryota</taxon>
        <taxon>Metazoa</taxon>
        <taxon>Chordata</taxon>
        <taxon>Craniata</taxon>
        <taxon>Vertebrata</taxon>
        <taxon>Euteleostomi</taxon>
        <taxon>Lepidosauria</taxon>
        <taxon>Squamata</taxon>
        <taxon>Bifurcata</taxon>
        <taxon>Unidentata</taxon>
        <taxon>Episquamata</taxon>
        <taxon>Laterata</taxon>
        <taxon>Lacertibaenia</taxon>
        <taxon>Lacertidae</taxon>
        <taxon>Podarcis</taxon>
    </lineage>
</organism>
<dbReference type="InterPro" id="IPR050413">
    <property type="entry name" value="TCR_beta_variable"/>
</dbReference>
<reference evidence="5" key="3">
    <citation type="submission" date="2025-09" db="UniProtKB">
        <authorList>
            <consortium name="Ensembl"/>
        </authorList>
    </citation>
    <scope>IDENTIFICATION</scope>
</reference>
<dbReference type="GO" id="GO:0005886">
    <property type="term" value="C:plasma membrane"/>
    <property type="evidence" value="ECO:0007669"/>
    <property type="project" value="TreeGrafter"/>
</dbReference>
<evidence type="ECO:0000259" key="4">
    <source>
        <dbReference type="PROSITE" id="PS50835"/>
    </source>
</evidence>
<dbReference type="SMART" id="SM00406">
    <property type="entry name" value="IGv"/>
    <property type="match status" value="1"/>
</dbReference>
<keyword evidence="6" id="KW-1185">Reference proteome</keyword>
<dbReference type="Ensembl" id="ENSPMRT00000002355.1">
    <property type="protein sequence ID" value="ENSPMRP00000002212.1"/>
    <property type="gene ID" value="ENSPMRG00000001608.1"/>
</dbReference>
<keyword evidence="2" id="KW-0391">Immunity</keyword>
<dbReference type="AlphaFoldDB" id="A0A670HSY9"/>
<dbReference type="InterPro" id="IPR013106">
    <property type="entry name" value="Ig_V-set"/>
</dbReference>
<evidence type="ECO:0000313" key="5">
    <source>
        <dbReference type="Ensembl" id="ENSPMRP00000002212.1"/>
    </source>
</evidence>
<dbReference type="GO" id="GO:0007166">
    <property type="term" value="P:cell surface receptor signaling pathway"/>
    <property type="evidence" value="ECO:0007669"/>
    <property type="project" value="TreeGrafter"/>
</dbReference>
<name>A0A670HSY9_PODMU</name>
<dbReference type="PANTHER" id="PTHR23268:SF28">
    <property type="entry name" value="T CELL RECEPTOR BETA VARIABLE 19"/>
    <property type="match status" value="1"/>
</dbReference>
<dbReference type="InterPro" id="IPR003599">
    <property type="entry name" value="Ig_sub"/>
</dbReference>
<dbReference type="PANTHER" id="PTHR23268">
    <property type="entry name" value="T-CELL RECEPTOR BETA CHAIN"/>
    <property type="match status" value="1"/>
</dbReference>
<feature type="chain" id="PRO_5025446831" description="Ig-like domain-containing protein" evidence="3">
    <location>
        <begin position="20"/>
        <end position="128"/>
    </location>
</feature>
<dbReference type="InterPro" id="IPR007110">
    <property type="entry name" value="Ig-like_dom"/>
</dbReference>
<dbReference type="SUPFAM" id="SSF48726">
    <property type="entry name" value="Immunoglobulin"/>
    <property type="match status" value="1"/>
</dbReference>
<feature type="signal peptide" evidence="3">
    <location>
        <begin position="1"/>
        <end position="19"/>
    </location>
</feature>
<feature type="domain" description="Ig-like" evidence="4">
    <location>
        <begin position="20"/>
        <end position="104"/>
    </location>
</feature>
<dbReference type="InterPro" id="IPR036179">
    <property type="entry name" value="Ig-like_dom_sf"/>
</dbReference>
<reference evidence="5" key="2">
    <citation type="submission" date="2025-08" db="UniProtKB">
        <authorList>
            <consortium name="Ensembl"/>
        </authorList>
    </citation>
    <scope>IDENTIFICATION</scope>
</reference>
<dbReference type="Gene3D" id="2.60.40.10">
    <property type="entry name" value="Immunoglobulins"/>
    <property type="match status" value="1"/>
</dbReference>
<dbReference type="SMART" id="SM00409">
    <property type="entry name" value="IG"/>
    <property type="match status" value="1"/>
</dbReference>
<sequence length="128" mass="14499">IKRKDIISLLLGLVTSTSGVEVTQHPTLANKRQGETLELSCDVHQKTYHYYWYRQLPGEINLEHLGTIPKNDLNSRLSGKRVGTKVYLYLESLQLTDSGQYLCTFLVVEALSCLISGRCHFCCLFGTF</sequence>
<protein>
    <recommendedName>
        <fullName evidence="4">Ig-like domain-containing protein</fullName>
    </recommendedName>
</protein>
<dbReference type="GO" id="GO:0002376">
    <property type="term" value="P:immune system process"/>
    <property type="evidence" value="ECO:0007669"/>
    <property type="project" value="UniProtKB-KW"/>
</dbReference>
<dbReference type="Pfam" id="PF07686">
    <property type="entry name" value="V-set"/>
    <property type="match status" value="1"/>
</dbReference>
<evidence type="ECO:0000256" key="2">
    <source>
        <dbReference type="ARBA" id="ARBA00022859"/>
    </source>
</evidence>